<reference evidence="2" key="2">
    <citation type="submission" date="2015-01" db="EMBL/GenBank/DDBJ databases">
        <title>Evolutionary Origins and Diversification of the Mycorrhizal Mutualists.</title>
        <authorList>
            <consortium name="DOE Joint Genome Institute"/>
            <consortium name="Mycorrhizal Genomics Consortium"/>
            <person name="Kohler A."/>
            <person name="Kuo A."/>
            <person name="Nagy L.G."/>
            <person name="Floudas D."/>
            <person name="Copeland A."/>
            <person name="Barry K.W."/>
            <person name="Cichocki N."/>
            <person name="Veneault-Fourrey C."/>
            <person name="LaButti K."/>
            <person name="Lindquist E.A."/>
            <person name="Lipzen A."/>
            <person name="Lundell T."/>
            <person name="Morin E."/>
            <person name="Murat C."/>
            <person name="Riley R."/>
            <person name="Ohm R."/>
            <person name="Sun H."/>
            <person name="Tunlid A."/>
            <person name="Henrissat B."/>
            <person name="Grigoriev I.V."/>
            <person name="Hibbett D.S."/>
            <person name="Martin F."/>
        </authorList>
    </citation>
    <scope>NUCLEOTIDE SEQUENCE [LARGE SCALE GENOMIC DNA]</scope>
    <source>
        <strain evidence="2">Marx 270</strain>
    </source>
</reference>
<accession>A0A0C3PYW7</accession>
<protein>
    <submittedName>
        <fullName evidence="1">Uncharacterized protein</fullName>
    </submittedName>
</protein>
<proteinExistence type="predicted"/>
<name>A0A0C3PYW7_PISTI</name>
<keyword evidence="2" id="KW-1185">Reference proteome</keyword>
<evidence type="ECO:0000313" key="1">
    <source>
        <dbReference type="EMBL" id="KIO14484.1"/>
    </source>
</evidence>
<dbReference type="HOGENOM" id="CLU_3033325_0_0_1"/>
<dbReference type="EMBL" id="KN831944">
    <property type="protein sequence ID" value="KIO14484.1"/>
    <property type="molecule type" value="Genomic_DNA"/>
</dbReference>
<evidence type="ECO:0000313" key="2">
    <source>
        <dbReference type="Proteomes" id="UP000054217"/>
    </source>
</evidence>
<dbReference type="AlphaFoldDB" id="A0A0C3PYW7"/>
<dbReference type="Proteomes" id="UP000054217">
    <property type="component" value="Unassembled WGS sequence"/>
</dbReference>
<gene>
    <name evidence="1" type="ORF">M404DRAFT_991236</name>
</gene>
<organism evidence="1 2">
    <name type="scientific">Pisolithus tinctorius Marx 270</name>
    <dbReference type="NCBI Taxonomy" id="870435"/>
    <lineage>
        <taxon>Eukaryota</taxon>
        <taxon>Fungi</taxon>
        <taxon>Dikarya</taxon>
        <taxon>Basidiomycota</taxon>
        <taxon>Agaricomycotina</taxon>
        <taxon>Agaricomycetes</taxon>
        <taxon>Agaricomycetidae</taxon>
        <taxon>Boletales</taxon>
        <taxon>Sclerodermatineae</taxon>
        <taxon>Pisolithaceae</taxon>
        <taxon>Pisolithus</taxon>
    </lineage>
</organism>
<dbReference type="InParanoid" id="A0A0C3PYW7"/>
<reference evidence="1 2" key="1">
    <citation type="submission" date="2014-04" db="EMBL/GenBank/DDBJ databases">
        <authorList>
            <consortium name="DOE Joint Genome Institute"/>
            <person name="Kuo A."/>
            <person name="Kohler A."/>
            <person name="Costa M.D."/>
            <person name="Nagy L.G."/>
            <person name="Floudas D."/>
            <person name="Copeland A."/>
            <person name="Barry K.W."/>
            <person name="Cichocki N."/>
            <person name="Veneault-Fourrey C."/>
            <person name="LaButti K."/>
            <person name="Lindquist E.A."/>
            <person name="Lipzen A."/>
            <person name="Lundell T."/>
            <person name="Morin E."/>
            <person name="Murat C."/>
            <person name="Sun H."/>
            <person name="Tunlid A."/>
            <person name="Henrissat B."/>
            <person name="Grigoriev I.V."/>
            <person name="Hibbett D.S."/>
            <person name="Martin F."/>
            <person name="Nordberg H.P."/>
            <person name="Cantor M.N."/>
            <person name="Hua S.X."/>
        </authorList>
    </citation>
    <scope>NUCLEOTIDE SEQUENCE [LARGE SCALE GENOMIC DNA]</scope>
    <source>
        <strain evidence="1 2">Marx 270</strain>
    </source>
</reference>
<sequence>MNNSSPTFAHIYTSLSEIRCGLFYVSLEFHREATIRQMGRVSPGRTFHRILHEEL</sequence>